<name>A0A1T4NW33_9FIRM</name>
<protein>
    <submittedName>
        <fullName evidence="1">Uncharacterized protein</fullName>
    </submittedName>
</protein>
<dbReference type="Proteomes" id="UP000190625">
    <property type="component" value="Unassembled WGS sequence"/>
</dbReference>
<dbReference type="AlphaFoldDB" id="A0A1T4NW33"/>
<organism evidence="1 2">
    <name type="scientific">Selenihalanaerobacter shriftii</name>
    <dbReference type="NCBI Taxonomy" id="142842"/>
    <lineage>
        <taxon>Bacteria</taxon>
        <taxon>Bacillati</taxon>
        <taxon>Bacillota</taxon>
        <taxon>Clostridia</taxon>
        <taxon>Halanaerobiales</taxon>
        <taxon>Halobacteroidaceae</taxon>
        <taxon>Selenihalanaerobacter</taxon>
    </lineage>
</organism>
<dbReference type="RefSeq" id="WP_078810384.1">
    <property type="nucleotide sequence ID" value="NZ_FUWM01000016.1"/>
</dbReference>
<reference evidence="2" key="1">
    <citation type="submission" date="2017-02" db="EMBL/GenBank/DDBJ databases">
        <authorList>
            <person name="Varghese N."/>
            <person name="Submissions S."/>
        </authorList>
    </citation>
    <scope>NUCLEOTIDE SEQUENCE [LARGE SCALE GENOMIC DNA]</scope>
    <source>
        <strain evidence="2">ATCC BAA-73</strain>
    </source>
</reference>
<keyword evidence="2" id="KW-1185">Reference proteome</keyword>
<evidence type="ECO:0000313" key="1">
    <source>
        <dbReference type="EMBL" id="SJZ83252.1"/>
    </source>
</evidence>
<evidence type="ECO:0000313" key="2">
    <source>
        <dbReference type="Proteomes" id="UP000190625"/>
    </source>
</evidence>
<gene>
    <name evidence="1" type="ORF">SAMN02745118_01944</name>
</gene>
<dbReference type="EMBL" id="FUWM01000016">
    <property type="protein sequence ID" value="SJZ83252.1"/>
    <property type="molecule type" value="Genomic_DNA"/>
</dbReference>
<proteinExistence type="predicted"/>
<accession>A0A1T4NW33</accession>
<sequence length="81" mass="9686">MAYINKRRKEEVFAIAAFVDYLREKTDEWEEHDQSKEMIKYARMSASFGEKVIDDIFEALATNEREEIVKQLNKKKIIIKD</sequence>